<feature type="compositionally biased region" description="Low complexity" evidence="1">
    <location>
        <begin position="273"/>
        <end position="284"/>
    </location>
</feature>
<dbReference type="STRING" id="5627.A0A1C7M057"/>
<feature type="compositionally biased region" description="Basic and acidic residues" evidence="1">
    <location>
        <begin position="106"/>
        <end position="128"/>
    </location>
</feature>
<dbReference type="OrthoDB" id="2402916at2759"/>
<dbReference type="Proteomes" id="UP000092993">
    <property type="component" value="Unassembled WGS sequence"/>
</dbReference>
<accession>A0A1C7M057</accession>
<feature type="compositionally biased region" description="Basic and acidic residues" evidence="1">
    <location>
        <begin position="498"/>
        <end position="512"/>
    </location>
</feature>
<keyword evidence="2" id="KW-0472">Membrane</keyword>
<reference evidence="3 4" key="1">
    <citation type="submission" date="2016-03" db="EMBL/GenBank/DDBJ databases">
        <title>Whole genome sequencing of Grifola frondosa 9006-11.</title>
        <authorList>
            <person name="Min B."/>
            <person name="Park H."/>
            <person name="Kim J.-G."/>
            <person name="Cho H."/>
            <person name="Oh Y.-L."/>
            <person name="Kong W.-S."/>
            <person name="Choi I.-G."/>
        </authorList>
    </citation>
    <scope>NUCLEOTIDE SEQUENCE [LARGE SCALE GENOMIC DNA]</scope>
    <source>
        <strain evidence="3 4">9006-11</strain>
    </source>
</reference>
<dbReference type="EMBL" id="LUGG01000014">
    <property type="protein sequence ID" value="OBZ70098.1"/>
    <property type="molecule type" value="Genomic_DNA"/>
</dbReference>
<dbReference type="AlphaFoldDB" id="A0A1C7M057"/>
<evidence type="ECO:0000313" key="4">
    <source>
        <dbReference type="Proteomes" id="UP000092993"/>
    </source>
</evidence>
<feature type="region of interest" description="Disordered" evidence="1">
    <location>
        <begin position="539"/>
        <end position="558"/>
    </location>
</feature>
<gene>
    <name evidence="3" type="ORF">A0H81_09790</name>
</gene>
<feature type="region of interest" description="Disordered" evidence="1">
    <location>
        <begin position="272"/>
        <end position="369"/>
    </location>
</feature>
<dbReference type="OMA" id="FGDEHSP"/>
<evidence type="ECO:0000256" key="1">
    <source>
        <dbReference type="SAM" id="MobiDB-lite"/>
    </source>
</evidence>
<feature type="compositionally biased region" description="Low complexity" evidence="1">
    <location>
        <begin position="148"/>
        <end position="169"/>
    </location>
</feature>
<keyword evidence="4" id="KW-1185">Reference proteome</keyword>
<evidence type="ECO:0008006" key="5">
    <source>
        <dbReference type="Google" id="ProtNLM"/>
    </source>
</evidence>
<protein>
    <recommendedName>
        <fullName evidence="5">Membrane anchor Opy2 N-terminal domain-containing protein</fullName>
    </recommendedName>
</protein>
<keyword evidence="2" id="KW-0812">Transmembrane</keyword>
<feature type="compositionally biased region" description="Polar residues" evidence="1">
    <location>
        <begin position="359"/>
        <end position="369"/>
    </location>
</feature>
<feature type="region of interest" description="Disordered" evidence="1">
    <location>
        <begin position="473"/>
        <end position="512"/>
    </location>
</feature>
<keyword evidence="2" id="KW-1133">Transmembrane helix</keyword>
<organism evidence="3 4">
    <name type="scientific">Grifola frondosa</name>
    <name type="common">Maitake</name>
    <name type="synonym">Polyporus frondosus</name>
    <dbReference type="NCBI Taxonomy" id="5627"/>
    <lineage>
        <taxon>Eukaryota</taxon>
        <taxon>Fungi</taxon>
        <taxon>Dikarya</taxon>
        <taxon>Basidiomycota</taxon>
        <taxon>Agaricomycotina</taxon>
        <taxon>Agaricomycetes</taxon>
        <taxon>Polyporales</taxon>
        <taxon>Grifolaceae</taxon>
        <taxon>Grifola</taxon>
    </lineage>
</organism>
<feature type="transmembrane region" description="Helical" evidence="2">
    <location>
        <begin position="70"/>
        <end position="91"/>
    </location>
</feature>
<feature type="compositionally biased region" description="Polar residues" evidence="1">
    <location>
        <begin position="313"/>
        <end position="340"/>
    </location>
</feature>
<feature type="region of interest" description="Disordered" evidence="1">
    <location>
        <begin position="102"/>
        <end position="189"/>
    </location>
</feature>
<name>A0A1C7M057_GRIFR</name>
<comment type="caution">
    <text evidence="3">The sequence shown here is derived from an EMBL/GenBank/DDBJ whole genome shotgun (WGS) entry which is preliminary data.</text>
</comment>
<evidence type="ECO:0000313" key="3">
    <source>
        <dbReference type="EMBL" id="OBZ70098.1"/>
    </source>
</evidence>
<evidence type="ECO:0000256" key="2">
    <source>
        <dbReference type="SAM" id="Phobius"/>
    </source>
</evidence>
<proteinExistence type="predicted"/>
<sequence length="592" mass="62218">MMLSESRLLSRQNQTGSDGCLICSDATPACSCPSSQCVIINRDCNTCSYAKCIANADTASSSSGGTSKGAVAGAVIACVLVLGGIIAFILYRRRLRQRHTAMNGETKTDVPARAEDVLNRPDPNEKPEPVANNVRVYPVQCYTDRPRASGSVGSASSAASTSAQSHGAATMPTQATMGSSGPARPPRSDELILNDRVNVSSDSLQRGYADSQRSGLTAPNRMSYMSTGSYASDFLNEAPVIVTPTRGIVKQVVGVVKAEVVRADGLLRANTTSRPARSPLAASSFGPSDVMHETEEEQEVIMRGNPFGDENSPYPSSSLQKSPTPSATTFGSPLPSSGSAYTGPDPEWLQQDPRFLYGDTSSNGSRPSSLHTQASAIMADIGSAKRVHLGLDQLGAGVPHTPLSASLSTPRSPYRMTSAKLITPPSGALEQQQARALQDLDPSARMSMSSVISSTSTRADSILESFPFVPPSPISNRPIRTPPRSPLAQQSFAQGYAHQDEAHDLPAPPDRKMLGMSIASQASTLSNGLGSFPFQIDSGSGAEPAVPPSAYGNGNGITTRKRASLDTLALTSDLSSYPLGFDKAPPMPSPRR</sequence>